<organism evidence="1 2">
    <name type="scientific">Heracleum sosnowskyi</name>
    <dbReference type="NCBI Taxonomy" id="360622"/>
    <lineage>
        <taxon>Eukaryota</taxon>
        <taxon>Viridiplantae</taxon>
        <taxon>Streptophyta</taxon>
        <taxon>Embryophyta</taxon>
        <taxon>Tracheophyta</taxon>
        <taxon>Spermatophyta</taxon>
        <taxon>Magnoliopsida</taxon>
        <taxon>eudicotyledons</taxon>
        <taxon>Gunneridae</taxon>
        <taxon>Pentapetalae</taxon>
        <taxon>asterids</taxon>
        <taxon>campanulids</taxon>
        <taxon>Apiales</taxon>
        <taxon>Apiaceae</taxon>
        <taxon>Apioideae</taxon>
        <taxon>apioid superclade</taxon>
        <taxon>Tordylieae</taxon>
        <taxon>Tordyliinae</taxon>
        <taxon>Heracleum</taxon>
    </lineage>
</organism>
<evidence type="ECO:0000313" key="2">
    <source>
        <dbReference type="Proteomes" id="UP001237642"/>
    </source>
</evidence>
<dbReference type="Proteomes" id="UP001237642">
    <property type="component" value="Unassembled WGS sequence"/>
</dbReference>
<name>A0AAD8HDK4_9APIA</name>
<protein>
    <submittedName>
        <fullName evidence="1">Uncharacterized protein</fullName>
    </submittedName>
</protein>
<proteinExistence type="predicted"/>
<reference evidence="1" key="2">
    <citation type="submission" date="2023-05" db="EMBL/GenBank/DDBJ databases">
        <authorList>
            <person name="Schelkunov M.I."/>
        </authorList>
    </citation>
    <scope>NUCLEOTIDE SEQUENCE</scope>
    <source>
        <strain evidence="1">Hsosn_3</strain>
        <tissue evidence="1">Leaf</tissue>
    </source>
</reference>
<accession>A0AAD8HDK4</accession>
<dbReference type="EMBL" id="JAUIZM010000009">
    <property type="protein sequence ID" value="KAK1365214.1"/>
    <property type="molecule type" value="Genomic_DNA"/>
</dbReference>
<sequence>MCWTPSIIVNGCPYWNCSSANLILKFEVQSNVFRNLILPFAPRLYSLVTISDCLALIKHAYASDGSAYPNMDVYSFNAECSLWSKTYTINFEALHISACLKLGGETVFNGKETLYNHKMKEFISDKGYFYNGFSYSPSLVSLKGMCEVGIDHFLPRP</sequence>
<comment type="caution">
    <text evidence="1">The sequence shown here is derived from an EMBL/GenBank/DDBJ whole genome shotgun (WGS) entry which is preliminary data.</text>
</comment>
<dbReference type="AlphaFoldDB" id="A0AAD8HDK4"/>
<reference evidence="1" key="1">
    <citation type="submission" date="2023-02" db="EMBL/GenBank/DDBJ databases">
        <title>Genome of toxic invasive species Heracleum sosnowskyi carries increased number of genes despite the absence of recent whole-genome duplications.</title>
        <authorList>
            <person name="Schelkunov M."/>
            <person name="Shtratnikova V."/>
            <person name="Makarenko M."/>
            <person name="Klepikova A."/>
            <person name="Omelchenko D."/>
            <person name="Novikova G."/>
            <person name="Obukhova E."/>
            <person name="Bogdanov V."/>
            <person name="Penin A."/>
            <person name="Logacheva M."/>
        </authorList>
    </citation>
    <scope>NUCLEOTIDE SEQUENCE</scope>
    <source>
        <strain evidence="1">Hsosn_3</strain>
        <tissue evidence="1">Leaf</tissue>
    </source>
</reference>
<gene>
    <name evidence="1" type="ORF">POM88_040775</name>
</gene>
<keyword evidence="2" id="KW-1185">Reference proteome</keyword>
<evidence type="ECO:0000313" key="1">
    <source>
        <dbReference type="EMBL" id="KAK1365214.1"/>
    </source>
</evidence>